<name>A5TVL9_FUSNP</name>
<organism evidence="2">
    <name type="scientific">Fusobacterium polymorphum ATCC 10953</name>
    <dbReference type="NCBI Taxonomy" id="393480"/>
    <lineage>
        <taxon>Bacteria</taxon>
        <taxon>Fusobacteriati</taxon>
        <taxon>Fusobacteriota</taxon>
        <taxon>Fusobacteriia</taxon>
        <taxon>Fusobacteriales</taxon>
        <taxon>Fusobacteriaceae</taxon>
        <taxon>Fusobacterium</taxon>
    </lineage>
</organism>
<keyword evidence="1" id="KW-1133">Transmembrane helix</keyword>
<dbReference type="Proteomes" id="UP000001921">
    <property type="component" value="Chromosome"/>
</dbReference>
<keyword evidence="1" id="KW-0472">Membrane</keyword>
<evidence type="ECO:0000313" key="2">
    <source>
        <dbReference type="EMBL" id="EDK88944.1"/>
    </source>
</evidence>
<feature type="transmembrane region" description="Helical" evidence="1">
    <location>
        <begin position="149"/>
        <end position="169"/>
    </location>
</feature>
<keyword evidence="1" id="KW-0812">Transmembrane</keyword>
<dbReference type="AlphaFoldDB" id="A5TVL9"/>
<accession>A5TVL9</accession>
<protein>
    <submittedName>
        <fullName evidence="2">Uncharacterized protein</fullName>
    </submittedName>
</protein>
<proteinExistence type="predicted"/>
<dbReference type="EMBL" id="CM000440">
    <property type="protein sequence ID" value="EDK88944.1"/>
    <property type="molecule type" value="Genomic_DNA"/>
</dbReference>
<reference evidence="2" key="1">
    <citation type="submission" date="2006-07" db="EMBL/GenBank/DDBJ databases">
        <authorList>
            <person name="Qin X."/>
            <person name="Weinstock G.M."/>
        </authorList>
    </citation>
    <scope>NUCLEOTIDE SEQUENCE [LARGE SCALE GENOMIC DNA]</scope>
    <source>
        <strain evidence="2">ATCC 10953</strain>
    </source>
</reference>
<evidence type="ECO:0000256" key="1">
    <source>
        <dbReference type="SAM" id="Phobius"/>
    </source>
</evidence>
<gene>
    <name evidence="2" type="ORF">FNP_1157</name>
</gene>
<dbReference type="HOGENOM" id="CLU_1233560_0_0_0"/>
<feature type="transmembrane region" description="Helical" evidence="1">
    <location>
        <begin position="63"/>
        <end position="84"/>
    </location>
</feature>
<reference evidence="2" key="2">
    <citation type="submission" date="2007-05" db="EMBL/GenBank/DDBJ databases">
        <title>Genome sequence of Fusobacterium nucleatum subspecies polymorphum - a genetically tractable Fusobacterium.</title>
        <authorList>
            <person name="Karpathy S.E."/>
            <person name="Xiang Q."/>
            <person name="Gioia J."/>
            <person name="Jiang H."/>
            <person name="Liu Y."/>
            <person name="Petrosino J.F."/>
            <person name="Yerrapragada S."/>
            <person name="Fox G.E."/>
            <person name="Kinder Haake S."/>
            <person name="Weinstock G.M."/>
            <person name="Highlander S.K."/>
        </authorList>
    </citation>
    <scope>NUCLEOTIDE SEQUENCE [LARGE SCALE GENOMIC DNA]</scope>
    <source>
        <strain evidence="2">ATCC 10953</strain>
    </source>
</reference>
<sequence length="224" mass="25186">MRFNFNRKILLSQLFLLKNDVNGNFFHQHHLLYNQKTKGCTIYICTTLLCCSYSGFFKAIPVFLGYFISVFFIFNISIISLSSFENGSLNSYSLSILEFKTFKALDEFSTSSVPIIFCGKNLPLTFKKGISYSKITDKLETPLQSPTSYFSLLSFIISSALPFITSTLFKANSVFTSSKKSVFFLTESSKVNFLSSLKIANIIPGKPAPVPISIKVLSSSFNRF</sequence>